<dbReference type="PANTHER" id="PTHR12262">
    <property type="entry name" value="CCR4-NOT TRANSCRIPTION COMPLEX SUBUNIT 9"/>
    <property type="match status" value="1"/>
</dbReference>
<dbReference type="Gene3D" id="1.10.1520.10">
    <property type="entry name" value="Ribonuclease III domain"/>
    <property type="match status" value="1"/>
</dbReference>
<dbReference type="InterPro" id="IPR011989">
    <property type="entry name" value="ARM-like"/>
</dbReference>
<dbReference type="AlphaFoldDB" id="A0AAN8YIQ3"/>
<evidence type="ECO:0000259" key="1">
    <source>
        <dbReference type="PROSITE" id="PS50142"/>
    </source>
</evidence>
<evidence type="ECO:0000313" key="2">
    <source>
        <dbReference type="EMBL" id="KAK6793812.1"/>
    </source>
</evidence>
<dbReference type="SMART" id="SM00535">
    <property type="entry name" value="RIBOc"/>
    <property type="match status" value="1"/>
</dbReference>
<sequence length="440" mass="48649">MILINHCQLPLSTASLLISFLDFSYKSCYLQKLGTLIVSSCPEKKPSTSALLSERLTLIGNAALDLAISSYFFVTYPDVYCGKMTGLSTAYVSTENLVGVAVQHGLYKCLSRDSAILDEKEFVTTVQQEEEIVFYRGTIKEPKVLADIVESIMGAVYLDCGFDGNDVWVLHTHMRDEVNSKITMEHDSNTRRSAMIVPNECHNKGAKFGVSSFGGEGGMTSLSSNAGGPPYKDCKMQYVEQLVLVLCDPNLRENALLKFFKMEPKPHFEETLTQKRKMSPLGAKFPVCLNTTSKSTPFEHLRFASLGVICALVKVDNTEVISFLVSTEIVSRCLCTMEMGSELSKTVATFIVQKILLDDVGLNYISCLFDLSVSMRLKMTCMAYGRACKALKICLPDMLRDDTFSSCLRTLVIFSDHDWFCCIMLSGGSDNVKLAATIAP</sequence>
<accession>A0AAN8YIQ3</accession>
<dbReference type="InterPro" id="IPR036389">
    <property type="entry name" value="RNase_III_sf"/>
</dbReference>
<evidence type="ECO:0000313" key="3">
    <source>
        <dbReference type="Proteomes" id="UP001371456"/>
    </source>
</evidence>
<dbReference type="Pfam" id="PF00636">
    <property type="entry name" value="Ribonuclease_3"/>
    <property type="match status" value="1"/>
</dbReference>
<proteinExistence type="predicted"/>
<keyword evidence="3" id="KW-1185">Reference proteome</keyword>
<dbReference type="GO" id="GO:0006396">
    <property type="term" value="P:RNA processing"/>
    <property type="evidence" value="ECO:0007669"/>
    <property type="project" value="InterPro"/>
</dbReference>
<organism evidence="2 3">
    <name type="scientific">Solanum bulbocastanum</name>
    <name type="common">Wild potato</name>
    <dbReference type="NCBI Taxonomy" id="147425"/>
    <lineage>
        <taxon>Eukaryota</taxon>
        <taxon>Viridiplantae</taxon>
        <taxon>Streptophyta</taxon>
        <taxon>Embryophyta</taxon>
        <taxon>Tracheophyta</taxon>
        <taxon>Spermatophyta</taxon>
        <taxon>Magnoliopsida</taxon>
        <taxon>eudicotyledons</taxon>
        <taxon>Gunneridae</taxon>
        <taxon>Pentapetalae</taxon>
        <taxon>asterids</taxon>
        <taxon>lamiids</taxon>
        <taxon>Solanales</taxon>
        <taxon>Solanaceae</taxon>
        <taxon>Solanoideae</taxon>
        <taxon>Solaneae</taxon>
        <taxon>Solanum</taxon>
    </lineage>
</organism>
<dbReference type="CDD" id="cd00593">
    <property type="entry name" value="RIBOc"/>
    <property type="match status" value="1"/>
</dbReference>
<dbReference type="PROSITE" id="PS50142">
    <property type="entry name" value="RNASE_3_2"/>
    <property type="match status" value="1"/>
</dbReference>
<dbReference type="GO" id="GO:0006402">
    <property type="term" value="P:mRNA catabolic process"/>
    <property type="evidence" value="ECO:0007669"/>
    <property type="project" value="InterPro"/>
</dbReference>
<dbReference type="Proteomes" id="UP001371456">
    <property type="component" value="Unassembled WGS sequence"/>
</dbReference>
<name>A0AAN8YIQ3_SOLBU</name>
<dbReference type="SUPFAM" id="SSF69065">
    <property type="entry name" value="RNase III domain-like"/>
    <property type="match status" value="1"/>
</dbReference>
<dbReference type="Pfam" id="PF04078">
    <property type="entry name" value="Rcd1"/>
    <property type="match status" value="1"/>
</dbReference>
<dbReference type="GO" id="GO:0030014">
    <property type="term" value="C:CCR4-NOT complex"/>
    <property type="evidence" value="ECO:0007669"/>
    <property type="project" value="InterPro"/>
</dbReference>
<gene>
    <name evidence="2" type="ORF">RDI58_007265</name>
</gene>
<dbReference type="EMBL" id="JBANQN010000003">
    <property type="protein sequence ID" value="KAK6793812.1"/>
    <property type="molecule type" value="Genomic_DNA"/>
</dbReference>
<feature type="domain" description="RNase III" evidence="1">
    <location>
        <begin position="54"/>
        <end position="161"/>
    </location>
</feature>
<reference evidence="2 3" key="1">
    <citation type="submission" date="2024-02" db="EMBL/GenBank/DDBJ databases">
        <title>de novo genome assembly of Solanum bulbocastanum strain 11H21.</title>
        <authorList>
            <person name="Hosaka A.J."/>
        </authorList>
    </citation>
    <scope>NUCLEOTIDE SEQUENCE [LARGE SCALE GENOMIC DNA]</scope>
    <source>
        <tissue evidence="2">Young leaves</tissue>
    </source>
</reference>
<dbReference type="Gene3D" id="1.25.10.10">
    <property type="entry name" value="Leucine-rich Repeat Variant"/>
    <property type="match status" value="1"/>
</dbReference>
<dbReference type="InterPro" id="IPR007216">
    <property type="entry name" value="CNOT9"/>
</dbReference>
<dbReference type="GO" id="GO:0004525">
    <property type="term" value="F:ribonuclease III activity"/>
    <property type="evidence" value="ECO:0007669"/>
    <property type="project" value="InterPro"/>
</dbReference>
<comment type="caution">
    <text evidence="2">The sequence shown here is derived from an EMBL/GenBank/DDBJ whole genome shotgun (WGS) entry which is preliminary data.</text>
</comment>
<dbReference type="InterPro" id="IPR000999">
    <property type="entry name" value="RNase_III_dom"/>
</dbReference>
<protein>
    <recommendedName>
        <fullName evidence="1">RNase III domain-containing protein</fullName>
    </recommendedName>
</protein>